<comment type="similarity">
    <text evidence="1">Belongs to the RelE toxin family.</text>
</comment>
<evidence type="ECO:0000256" key="2">
    <source>
        <dbReference type="ARBA" id="ARBA00022649"/>
    </source>
</evidence>
<dbReference type="SUPFAM" id="SSF143011">
    <property type="entry name" value="RelE-like"/>
    <property type="match status" value="1"/>
</dbReference>
<organism evidence="3 4">
    <name type="scientific">Scrofimicrobium canadense</name>
    <dbReference type="NCBI Taxonomy" id="2652290"/>
    <lineage>
        <taxon>Bacteria</taxon>
        <taxon>Bacillati</taxon>
        <taxon>Actinomycetota</taxon>
        <taxon>Actinomycetes</taxon>
        <taxon>Actinomycetales</taxon>
        <taxon>Actinomycetaceae</taxon>
        <taxon>Scrofimicrobium</taxon>
    </lineage>
</organism>
<name>A0A6N7VUM3_9ACTO</name>
<evidence type="ECO:0000256" key="1">
    <source>
        <dbReference type="ARBA" id="ARBA00006226"/>
    </source>
</evidence>
<reference evidence="3 4" key="1">
    <citation type="submission" date="2019-08" db="EMBL/GenBank/DDBJ databases">
        <title>In-depth cultivation of the pig gut microbiome towards novel bacterial diversity and tailored functional studies.</title>
        <authorList>
            <person name="Wylensek D."/>
            <person name="Hitch T.C.A."/>
            <person name="Clavel T."/>
        </authorList>
    </citation>
    <scope>NUCLEOTIDE SEQUENCE [LARGE SCALE GENOMIC DNA]</scope>
    <source>
        <strain evidence="3 4">WB03_NA08</strain>
    </source>
</reference>
<gene>
    <name evidence="3" type="ORF">FYJ24_07860</name>
</gene>
<dbReference type="PANTHER" id="PTHR35601:SF1">
    <property type="entry name" value="TOXIN RELE"/>
    <property type="match status" value="1"/>
</dbReference>
<keyword evidence="2" id="KW-1277">Toxin-antitoxin system</keyword>
<accession>A0A6N7VUM3</accession>
<evidence type="ECO:0000313" key="4">
    <source>
        <dbReference type="Proteomes" id="UP000470875"/>
    </source>
</evidence>
<proteinExistence type="inferred from homology"/>
<dbReference type="InterPro" id="IPR035093">
    <property type="entry name" value="RelE/ParE_toxin_dom_sf"/>
</dbReference>
<protein>
    <submittedName>
        <fullName evidence="3">Type II toxin-antitoxin system RelE/ParE family toxin</fullName>
    </submittedName>
</protein>
<dbReference type="Proteomes" id="UP000470875">
    <property type="component" value="Unassembled WGS sequence"/>
</dbReference>
<dbReference type="AlphaFoldDB" id="A0A6N7VUM3"/>
<dbReference type="RefSeq" id="WP_404814708.1">
    <property type="nucleotide sequence ID" value="NZ_VULO01000008.1"/>
</dbReference>
<dbReference type="Pfam" id="PF05016">
    <property type="entry name" value="ParE_toxin"/>
    <property type="match status" value="1"/>
</dbReference>
<dbReference type="PANTHER" id="PTHR35601">
    <property type="entry name" value="TOXIN RELE"/>
    <property type="match status" value="1"/>
</dbReference>
<evidence type="ECO:0000313" key="3">
    <source>
        <dbReference type="EMBL" id="MSS84680.1"/>
    </source>
</evidence>
<sequence length="68" mass="7667">MDRASAQRILRSIDALAANPCPRGCKQLKGGSGELRIRVGDYRVVYEVIDKEIVILVLSVGHRREVYR</sequence>
<keyword evidence="4" id="KW-1185">Reference proteome</keyword>
<dbReference type="Gene3D" id="3.30.2310.20">
    <property type="entry name" value="RelE-like"/>
    <property type="match status" value="1"/>
</dbReference>
<dbReference type="EMBL" id="VULO01000008">
    <property type="protein sequence ID" value="MSS84680.1"/>
    <property type="molecule type" value="Genomic_DNA"/>
</dbReference>
<dbReference type="InterPro" id="IPR007712">
    <property type="entry name" value="RelE/ParE_toxin"/>
</dbReference>
<comment type="caution">
    <text evidence="3">The sequence shown here is derived from an EMBL/GenBank/DDBJ whole genome shotgun (WGS) entry which is preliminary data.</text>
</comment>